<sequence length="216" mass="23378">MHRRGNRFGAILLIGGLACLTLVPFTFYLVVSLCPVQIHGLSLARVTGDVVDPATNVSVPVKVTVGPSGGCMWYNTTHAPTRCIAKIPFVPDADLLHLPSNQTLTRSFPIAMGRALALNHVMTALCGLSLLAVLLDILVLHGGVSYILVQLAVIMMWITFVFETTYISVLHKRLNDNNSGFEYHIGPTYWMILAATIAVSLLMCSNGSVEVSVNND</sequence>
<dbReference type="Proteomes" id="UP000092666">
    <property type="component" value="Unassembled WGS sequence"/>
</dbReference>
<proteinExistence type="predicted"/>
<dbReference type="EMBL" id="KV700125">
    <property type="protein sequence ID" value="OCF34337.1"/>
    <property type="molecule type" value="Genomic_DNA"/>
</dbReference>
<gene>
    <name evidence="2" type="ORF">I316_03851</name>
</gene>
<evidence type="ECO:0000313" key="3">
    <source>
        <dbReference type="Proteomes" id="UP000092666"/>
    </source>
</evidence>
<reference evidence="3" key="2">
    <citation type="submission" date="2013-12" db="EMBL/GenBank/DDBJ databases">
        <title>Evolution of pathogenesis and genome organization in the Tremellales.</title>
        <authorList>
            <person name="Cuomo C."/>
            <person name="Litvintseva A."/>
            <person name="Heitman J."/>
            <person name="Chen Y."/>
            <person name="Sun S."/>
            <person name="Springer D."/>
            <person name="Dromer F."/>
            <person name="Young S."/>
            <person name="Zeng Q."/>
            <person name="Chapman S."/>
            <person name="Gujja S."/>
            <person name="Saif S."/>
            <person name="Birren B."/>
        </authorList>
    </citation>
    <scope>NUCLEOTIDE SEQUENCE [LARGE SCALE GENOMIC DNA]</scope>
    <source>
        <strain evidence="3">BCC8398</strain>
    </source>
</reference>
<evidence type="ECO:0000256" key="1">
    <source>
        <dbReference type="SAM" id="Phobius"/>
    </source>
</evidence>
<reference evidence="2 3" key="1">
    <citation type="submission" date="2013-07" db="EMBL/GenBank/DDBJ databases">
        <title>The Genome Sequence of Cryptococcus heveanensis BCC8398.</title>
        <authorList>
            <consortium name="The Broad Institute Genome Sequencing Platform"/>
            <person name="Cuomo C."/>
            <person name="Litvintseva A."/>
            <person name="Chen Y."/>
            <person name="Heitman J."/>
            <person name="Sun S."/>
            <person name="Springer D."/>
            <person name="Dromer F."/>
            <person name="Young S.K."/>
            <person name="Zeng Q."/>
            <person name="Gargeya S."/>
            <person name="Fitzgerald M."/>
            <person name="Abouelleil A."/>
            <person name="Alvarado L."/>
            <person name="Berlin A.M."/>
            <person name="Chapman S.B."/>
            <person name="Dewar J."/>
            <person name="Goldberg J."/>
            <person name="Griggs A."/>
            <person name="Gujja S."/>
            <person name="Hansen M."/>
            <person name="Howarth C."/>
            <person name="Imamovic A."/>
            <person name="Larimer J."/>
            <person name="McCowan C."/>
            <person name="Murphy C."/>
            <person name="Pearson M."/>
            <person name="Priest M."/>
            <person name="Roberts A."/>
            <person name="Saif S."/>
            <person name="Shea T."/>
            <person name="Sykes S."/>
            <person name="Wortman J."/>
            <person name="Nusbaum C."/>
            <person name="Birren B."/>
        </authorList>
    </citation>
    <scope>NUCLEOTIDE SEQUENCE [LARGE SCALE GENOMIC DNA]</scope>
    <source>
        <strain evidence="2 3">BCC8398</strain>
    </source>
</reference>
<keyword evidence="1" id="KW-0472">Membrane</keyword>
<name>A0A1B9GTL1_9TREE</name>
<feature type="transmembrane region" description="Helical" evidence="1">
    <location>
        <begin position="189"/>
        <end position="209"/>
    </location>
</feature>
<keyword evidence="1" id="KW-0812">Transmembrane</keyword>
<organism evidence="2 3">
    <name type="scientific">Kwoniella heveanensis BCC8398</name>
    <dbReference type="NCBI Taxonomy" id="1296120"/>
    <lineage>
        <taxon>Eukaryota</taxon>
        <taxon>Fungi</taxon>
        <taxon>Dikarya</taxon>
        <taxon>Basidiomycota</taxon>
        <taxon>Agaricomycotina</taxon>
        <taxon>Tremellomycetes</taxon>
        <taxon>Tremellales</taxon>
        <taxon>Cryptococcaceae</taxon>
        <taxon>Kwoniella</taxon>
    </lineage>
</organism>
<accession>A0A1B9GTL1</accession>
<feature type="transmembrane region" description="Helical" evidence="1">
    <location>
        <begin position="146"/>
        <end position="169"/>
    </location>
</feature>
<protein>
    <submittedName>
        <fullName evidence="2">Uncharacterized protein</fullName>
    </submittedName>
</protein>
<feature type="transmembrane region" description="Helical" evidence="1">
    <location>
        <begin position="12"/>
        <end position="31"/>
    </location>
</feature>
<dbReference type="AlphaFoldDB" id="A0A1B9GTL1"/>
<dbReference type="OrthoDB" id="2562723at2759"/>
<feature type="transmembrane region" description="Helical" evidence="1">
    <location>
        <begin position="117"/>
        <end position="139"/>
    </location>
</feature>
<keyword evidence="1" id="KW-1133">Transmembrane helix</keyword>
<dbReference type="PROSITE" id="PS51257">
    <property type="entry name" value="PROKAR_LIPOPROTEIN"/>
    <property type="match status" value="1"/>
</dbReference>
<evidence type="ECO:0000313" key="2">
    <source>
        <dbReference type="EMBL" id="OCF34337.1"/>
    </source>
</evidence>
<keyword evidence="3" id="KW-1185">Reference proteome</keyword>